<evidence type="ECO:0000256" key="3">
    <source>
        <dbReference type="ARBA" id="ARBA00006179"/>
    </source>
</evidence>
<comment type="function">
    <text evidence="8 9">Required for the first step of diphthamide biosynthesis, a post-translational modification of histidine which occurs in elongation factor 2. DPH1 and DPH2 transfer a 3-amino-3-carboxypropyl (ACP) group from S-adenosyl-L-methionine (SAM) to a histidine residue, the reaction is assisted by a reduction system comprising DPH3 and a NADH-dependent reductase. Facilitates the reduction of the catalytic iron-sulfur cluster found in the DPH1 subunit.</text>
</comment>
<dbReference type="STRING" id="6832.A0A553PBY9"/>
<keyword evidence="6 9" id="KW-0408">Iron</keyword>
<evidence type="ECO:0000313" key="11">
    <source>
        <dbReference type="Proteomes" id="UP000318571"/>
    </source>
</evidence>
<comment type="similarity">
    <text evidence="3 9">Belongs to the DPH1/DPH2 family. DPH2 subfamily.</text>
</comment>
<evidence type="ECO:0000256" key="7">
    <source>
        <dbReference type="ARBA" id="ARBA00023014"/>
    </source>
</evidence>
<dbReference type="InterPro" id="IPR016435">
    <property type="entry name" value="DPH1/DPH2"/>
</dbReference>
<comment type="caution">
    <text evidence="10">The sequence shown here is derived from an EMBL/GenBank/DDBJ whole genome shotgun (WGS) entry which is preliminary data.</text>
</comment>
<dbReference type="Pfam" id="PF01866">
    <property type="entry name" value="Diphthamide_syn"/>
    <property type="match status" value="1"/>
</dbReference>
<name>A0A553PBY9_TIGCA</name>
<dbReference type="FunFam" id="3.40.50.11840:FF:000002">
    <property type="entry name" value="2-(3-amino-3-carboxypropyl)histidine synthase subunit 2"/>
    <property type="match status" value="1"/>
</dbReference>
<evidence type="ECO:0000256" key="5">
    <source>
        <dbReference type="ARBA" id="ARBA00022723"/>
    </source>
</evidence>
<dbReference type="NCBIfam" id="TIGR00272">
    <property type="entry name" value="DPH2"/>
    <property type="match status" value="1"/>
</dbReference>
<dbReference type="OMA" id="QIWNENH"/>
<dbReference type="InterPro" id="IPR042265">
    <property type="entry name" value="DPH1/DPH2_3"/>
</dbReference>
<sequence>MAAALSSPEEAVLARTVDASQVNEVERALATWDLERVFEIQRCADWIRDRQLTRVTLQFPDGLLKWAPSVANRLESLVGHRLAILGDTSFGDCCVDEVAAQHLNADGVIHFGDTCLTPTQRLPVLFVFTRWPFNRGAFFLAAMNVDAPRVFLFFDVRYAHAFPPEDEATPLGPVITCQPVQPDIDNPHILCGRRCPIRPGSNDTILYCGRDLKYIQLLSLTFNPCQLLQFDPEAETLQSPVSSMKRELMQRFYLIERAKDAQRIGILVGTLGVSRYRDIIERVNRAIQSSGKRSYTFLVGKPNVAKLANFPEIDLFVLIACPANSIVHSKEYMQPVITPFELDVALNQDRAWTGQFLANFQDILPGQTEHIDFQPNSEADPDISLISGRLRPMSMAASPALEDQASHALMAQETRLSNINDQGGGSFLQSKSWQGLEQKLGQTEVAMAVPGASGIAAGYAGEGVVGGGPQEAQL</sequence>
<dbReference type="EMBL" id="VCGU01000005">
    <property type="protein sequence ID" value="TRY75196.1"/>
    <property type="molecule type" value="Genomic_DNA"/>
</dbReference>
<reference evidence="10 11" key="1">
    <citation type="journal article" date="2018" name="Nat. Ecol. Evol.">
        <title>Genomic signatures of mitonuclear coevolution across populations of Tigriopus californicus.</title>
        <authorList>
            <person name="Barreto F.S."/>
            <person name="Watson E.T."/>
            <person name="Lima T.G."/>
            <person name="Willett C.S."/>
            <person name="Edmands S."/>
            <person name="Li W."/>
            <person name="Burton R.S."/>
        </authorList>
    </citation>
    <scope>NUCLEOTIDE SEQUENCE [LARGE SCALE GENOMIC DNA]</scope>
    <source>
        <strain evidence="10 11">San Diego</strain>
    </source>
</reference>
<dbReference type="PANTHER" id="PTHR10762:SF2">
    <property type="entry name" value="2-(3-AMINO-3-CARBOXYPROPYL)HISTIDINE SYNTHASE SUBUNIT 2"/>
    <property type="match status" value="1"/>
</dbReference>
<protein>
    <recommendedName>
        <fullName evidence="4 9">2-(3-amino-3-carboxypropyl)histidine synthase subunit 2</fullName>
    </recommendedName>
</protein>
<evidence type="ECO:0000256" key="9">
    <source>
        <dbReference type="RuleBase" id="RU364133"/>
    </source>
</evidence>
<gene>
    <name evidence="10" type="ORF">TCAL_00649</name>
</gene>
<keyword evidence="5 9" id="KW-0479">Metal-binding</keyword>
<dbReference type="GO" id="GO:0017183">
    <property type="term" value="P:protein histidyl modification to diphthamide"/>
    <property type="evidence" value="ECO:0007669"/>
    <property type="project" value="UniProtKB-UniPathway"/>
</dbReference>
<dbReference type="UniPathway" id="UPA00559"/>
<dbReference type="PANTHER" id="PTHR10762">
    <property type="entry name" value="DIPHTHAMIDE BIOSYNTHESIS PROTEIN"/>
    <property type="match status" value="1"/>
</dbReference>
<dbReference type="InterPro" id="IPR042263">
    <property type="entry name" value="DPH1/DPH2_1"/>
</dbReference>
<organism evidence="10 11">
    <name type="scientific">Tigriopus californicus</name>
    <name type="common">Marine copepod</name>
    <dbReference type="NCBI Taxonomy" id="6832"/>
    <lineage>
        <taxon>Eukaryota</taxon>
        <taxon>Metazoa</taxon>
        <taxon>Ecdysozoa</taxon>
        <taxon>Arthropoda</taxon>
        <taxon>Crustacea</taxon>
        <taxon>Multicrustacea</taxon>
        <taxon>Hexanauplia</taxon>
        <taxon>Copepoda</taxon>
        <taxon>Harpacticoida</taxon>
        <taxon>Harpacticidae</taxon>
        <taxon>Tigriopus</taxon>
    </lineage>
</organism>
<keyword evidence="7 9" id="KW-0411">Iron-sulfur</keyword>
<dbReference type="NCBIfam" id="TIGR00322">
    <property type="entry name" value="diphth2_R"/>
    <property type="match status" value="1"/>
</dbReference>
<dbReference type="FunFam" id="3.40.50.11860:FF:000001">
    <property type="entry name" value="2-(3-amino-3-carboxypropyl)histidine synthase subunit 2"/>
    <property type="match status" value="1"/>
</dbReference>
<dbReference type="SFLD" id="SFLDS00032">
    <property type="entry name" value="Radical_SAM_3-amino-3-carboxyp"/>
    <property type="match status" value="1"/>
</dbReference>
<dbReference type="Gene3D" id="3.40.50.11860">
    <property type="entry name" value="Diphthamide synthesis DPH1/DPH2 domain 3"/>
    <property type="match status" value="1"/>
</dbReference>
<dbReference type="Gene3D" id="3.40.50.11840">
    <property type="entry name" value="Diphthamide synthesis DPH1/DPH2 domain 1"/>
    <property type="match status" value="1"/>
</dbReference>
<dbReference type="GO" id="GO:0051536">
    <property type="term" value="F:iron-sulfur cluster binding"/>
    <property type="evidence" value="ECO:0007669"/>
    <property type="project" value="UniProtKB-KW"/>
</dbReference>
<evidence type="ECO:0000256" key="2">
    <source>
        <dbReference type="ARBA" id="ARBA00005156"/>
    </source>
</evidence>
<dbReference type="InterPro" id="IPR010014">
    <property type="entry name" value="DHP2"/>
</dbReference>
<proteinExistence type="inferred from homology"/>
<dbReference type="SFLD" id="SFLDG01121">
    <property type="entry name" value="Diphthamide_biosynthesis"/>
    <property type="match status" value="1"/>
</dbReference>
<evidence type="ECO:0000256" key="6">
    <source>
        <dbReference type="ARBA" id="ARBA00023004"/>
    </source>
</evidence>
<evidence type="ECO:0000256" key="8">
    <source>
        <dbReference type="ARBA" id="ARBA00045159"/>
    </source>
</evidence>
<dbReference type="GO" id="GO:0046872">
    <property type="term" value="F:metal ion binding"/>
    <property type="evidence" value="ECO:0007669"/>
    <property type="project" value="UniProtKB-KW"/>
</dbReference>
<evidence type="ECO:0000256" key="4">
    <source>
        <dbReference type="ARBA" id="ARBA00021914"/>
    </source>
</evidence>
<dbReference type="OrthoDB" id="361972at2759"/>
<dbReference type="AlphaFoldDB" id="A0A553PBY9"/>
<dbReference type="Proteomes" id="UP000318571">
    <property type="component" value="Chromosome 2"/>
</dbReference>
<evidence type="ECO:0000256" key="1">
    <source>
        <dbReference type="ARBA" id="ARBA00001966"/>
    </source>
</evidence>
<dbReference type="GO" id="GO:0090560">
    <property type="term" value="F:2-(3-amino-3-carboxypropyl)histidine synthase activity"/>
    <property type="evidence" value="ECO:0007669"/>
    <property type="project" value="InterPro"/>
</dbReference>
<comment type="cofactor">
    <cofactor evidence="1">
        <name>[4Fe-4S] cluster</name>
        <dbReference type="ChEBI" id="CHEBI:49883"/>
    </cofactor>
</comment>
<accession>A0A553PBY9</accession>
<comment type="pathway">
    <text evidence="2 9">Protein modification; peptidyl-diphthamide biosynthesis.</text>
</comment>
<evidence type="ECO:0000313" key="10">
    <source>
        <dbReference type="EMBL" id="TRY75196.1"/>
    </source>
</evidence>
<keyword evidence="11" id="KW-1185">Reference proteome</keyword>